<dbReference type="PANTHER" id="PTHR11893:SF36">
    <property type="entry name" value="INNEXIN-5"/>
    <property type="match status" value="1"/>
</dbReference>
<dbReference type="GO" id="GO:0005921">
    <property type="term" value="C:gap junction"/>
    <property type="evidence" value="ECO:0007669"/>
    <property type="project" value="UniProtKB-SubCell"/>
</dbReference>
<feature type="compositionally biased region" description="Polar residues" evidence="13">
    <location>
        <begin position="548"/>
        <end position="575"/>
    </location>
</feature>
<comment type="caution">
    <text evidence="12">Lacks conserved residue(s) required for the propagation of feature annotation.</text>
</comment>
<evidence type="ECO:0000256" key="6">
    <source>
        <dbReference type="ARBA" id="ARBA00022868"/>
    </source>
</evidence>
<evidence type="ECO:0000313" key="15">
    <source>
        <dbReference type="WBParaSite" id="ACRNAN_scaffold529.g29571.t1"/>
    </source>
</evidence>
<dbReference type="GO" id="GO:0034220">
    <property type="term" value="P:monoatomic ion transmembrane transport"/>
    <property type="evidence" value="ECO:0007669"/>
    <property type="project" value="UniProtKB-KW"/>
</dbReference>
<name>A0A914E1P1_9BILA</name>
<keyword evidence="4" id="KW-1003">Cell membrane</keyword>
<evidence type="ECO:0000256" key="12">
    <source>
        <dbReference type="RuleBase" id="RU010713"/>
    </source>
</evidence>
<evidence type="ECO:0000256" key="2">
    <source>
        <dbReference type="ARBA" id="ARBA00004651"/>
    </source>
</evidence>
<dbReference type="PANTHER" id="PTHR11893">
    <property type="entry name" value="INNEXIN"/>
    <property type="match status" value="1"/>
</dbReference>
<feature type="transmembrane region" description="Helical" evidence="12">
    <location>
        <begin position="399"/>
        <end position="424"/>
    </location>
</feature>
<gene>
    <name evidence="12" type="primary">inx</name>
</gene>
<dbReference type="PROSITE" id="PS51013">
    <property type="entry name" value="PANNEXIN"/>
    <property type="match status" value="1"/>
</dbReference>
<feature type="transmembrane region" description="Helical" evidence="12">
    <location>
        <begin position="295"/>
        <end position="321"/>
    </location>
</feature>
<dbReference type="Proteomes" id="UP000887540">
    <property type="component" value="Unplaced"/>
</dbReference>
<comment type="subcellular location">
    <subcellularLocation>
        <location evidence="1">Cell junction</location>
        <location evidence="1">Gap junction</location>
    </subcellularLocation>
    <subcellularLocation>
        <location evidence="2 12">Cell membrane</location>
        <topology evidence="2 12">Multi-pass membrane protein</topology>
    </subcellularLocation>
</comment>
<evidence type="ECO:0000256" key="7">
    <source>
        <dbReference type="ARBA" id="ARBA00022949"/>
    </source>
</evidence>
<evidence type="ECO:0000256" key="9">
    <source>
        <dbReference type="ARBA" id="ARBA00023065"/>
    </source>
</evidence>
<evidence type="ECO:0000256" key="5">
    <source>
        <dbReference type="ARBA" id="ARBA00022692"/>
    </source>
</evidence>
<reference evidence="15" key="1">
    <citation type="submission" date="2022-11" db="UniProtKB">
        <authorList>
            <consortium name="WormBaseParasite"/>
        </authorList>
    </citation>
    <scope>IDENTIFICATION</scope>
</reference>
<feature type="compositionally biased region" description="Polar residues" evidence="13">
    <location>
        <begin position="582"/>
        <end position="605"/>
    </location>
</feature>
<protein>
    <recommendedName>
        <fullName evidence="12">Innexin</fullName>
    </recommendedName>
</protein>
<keyword evidence="11 12" id="KW-0407">Ion channel</keyword>
<keyword evidence="10 12" id="KW-0472">Membrane</keyword>
<dbReference type="GO" id="GO:0005886">
    <property type="term" value="C:plasma membrane"/>
    <property type="evidence" value="ECO:0007669"/>
    <property type="project" value="UniProtKB-SubCell"/>
</dbReference>
<organism evidence="14 15">
    <name type="scientific">Acrobeloides nanus</name>
    <dbReference type="NCBI Taxonomy" id="290746"/>
    <lineage>
        <taxon>Eukaryota</taxon>
        <taxon>Metazoa</taxon>
        <taxon>Ecdysozoa</taxon>
        <taxon>Nematoda</taxon>
        <taxon>Chromadorea</taxon>
        <taxon>Rhabditida</taxon>
        <taxon>Tylenchina</taxon>
        <taxon>Cephalobomorpha</taxon>
        <taxon>Cephaloboidea</taxon>
        <taxon>Cephalobidae</taxon>
        <taxon>Acrobeloides</taxon>
    </lineage>
</organism>
<comment type="similarity">
    <text evidence="12">Belongs to the pannexin family.</text>
</comment>
<evidence type="ECO:0000256" key="8">
    <source>
        <dbReference type="ARBA" id="ARBA00022989"/>
    </source>
</evidence>
<comment type="function">
    <text evidence="12">Structural component of the gap junctions.</text>
</comment>
<dbReference type="InterPro" id="IPR000990">
    <property type="entry name" value="Innexin"/>
</dbReference>
<evidence type="ECO:0000313" key="14">
    <source>
        <dbReference type="Proteomes" id="UP000887540"/>
    </source>
</evidence>
<accession>A0A914E1P1</accession>
<dbReference type="WBParaSite" id="ACRNAN_scaffold529.g29571.t1">
    <property type="protein sequence ID" value="ACRNAN_scaffold529.g29571.t1"/>
    <property type="gene ID" value="ACRNAN_scaffold529.g29571"/>
</dbReference>
<evidence type="ECO:0000256" key="1">
    <source>
        <dbReference type="ARBA" id="ARBA00004610"/>
    </source>
</evidence>
<feature type="compositionally biased region" description="Basic and acidic residues" evidence="13">
    <location>
        <begin position="617"/>
        <end position="636"/>
    </location>
</feature>
<keyword evidence="5 12" id="KW-0812">Transmembrane</keyword>
<evidence type="ECO:0000256" key="3">
    <source>
        <dbReference type="ARBA" id="ARBA00022448"/>
    </source>
</evidence>
<evidence type="ECO:0000256" key="4">
    <source>
        <dbReference type="ARBA" id="ARBA00022475"/>
    </source>
</evidence>
<dbReference type="Pfam" id="PF00876">
    <property type="entry name" value="Innexin"/>
    <property type="match status" value="1"/>
</dbReference>
<evidence type="ECO:0000256" key="11">
    <source>
        <dbReference type="ARBA" id="ARBA00023303"/>
    </source>
</evidence>
<keyword evidence="14" id="KW-1185">Reference proteome</keyword>
<evidence type="ECO:0000256" key="10">
    <source>
        <dbReference type="ARBA" id="ARBA00023136"/>
    </source>
</evidence>
<feature type="transmembrane region" description="Helical" evidence="12">
    <location>
        <begin position="219"/>
        <end position="239"/>
    </location>
</feature>
<proteinExistence type="inferred from homology"/>
<keyword evidence="7" id="KW-0965">Cell junction</keyword>
<sequence>MKGTKHTPISLEKKLKIIEDTKSTRIDNDGQISRMYNNSQLAKKRGIKRTSVIDILKAKNQIMKVVEDGYGPNRKKLKKAGSPELDETMRRGYRMRMLPVIGDDYLGKLGQNFRNKLKKLARPLFTDGIGDIMDKGNLWIIPGFTLLAFAVLWTTKLSKLALAEATCRGASTYDLSCTDLEKDAIRHCQSAKRFYVGVNEPFFYDEDWRLARQAKNPEWVLWFWAPIVFVMYVLTRYIWSLLMENQGINFVNLLNASQVVTVDNDGVTEVDTDRLYDRISVIADNFRCATSSHAFAAFMVFEVAMVLAPLFLLVFMLPLMIGSAYRSWGIDVMRAWWEGKEWKGVPITTFLGQHTNHTLEIPLIPRITYCDYHFVTLGHDHVLIYRCYLDANWHERTALFTWLLLAFLAFINFCNLIVWIHWAIKMHFHGHRRSWVLQKWLNLDDFSQVDQASLVEFLQHFKMGNLIMFYYIEAHTDRVVASAFCTALFRRKLETQQHNGSFVVNMPKDGSKPYGARIGWEGLELDPIASGSSSVPNPYADPPGPNETRYSATSTTNLLEDPNKTFTVESPSSFRTPAETPIETTSEFRTPQPQSAGHFASNITRTPPELVPLRLSKIKEKRPTRSKNSKDEDRNRRNPTGRYRCSIS</sequence>
<feature type="region of interest" description="Disordered" evidence="13">
    <location>
        <begin position="531"/>
        <end position="648"/>
    </location>
</feature>
<keyword evidence="3 12" id="KW-0813">Transport</keyword>
<dbReference type="AlphaFoldDB" id="A0A914E1P1"/>
<keyword evidence="9 12" id="KW-0406">Ion transport</keyword>
<evidence type="ECO:0000256" key="13">
    <source>
        <dbReference type="SAM" id="MobiDB-lite"/>
    </source>
</evidence>
<keyword evidence="6" id="KW-0303">Gap junction</keyword>
<keyword evidence="8 12" id="KW-1133">Transmembrane helix</keyword>